<dbReference type="AlphaFoldDB" id="A0A9N9QUR8"/>
<accession>A0A9N9QUR8</accession>
<evidence type="ECO:0000313" key="3">
    <source>
        <dbReference type="Proteomes" id="UP001153714"/>
    </source>
</evidence>
<evidence type="ECO:0000256" key="1">
    <source>
        <dbReference type="SAM" id="Phobius"/>
    </source>
</evidence>
<keyword evidence="3" id="KW-1185">Reference proteome</keyword>
<gene>
    <name evidence="2" type="ORF">DIATSA_LOCUS1878</name>
</gene>
<sequence length="351" mass="40687">MYASVKRFLKWGASRKLDIQKSQQTQSYHIISILKGVLEDILFWKRVWLSLTFIFVLNVTFFIFINKQINILEVVLYFCVSFISIDAFETWLKHKHRTTCLKRLSDHSGDELSKVTLQVRCWLHKKWIEYMYLRETNHTKAFILVNLVLGGILILGKCMGGYLLFYVLCMAVCFINKLAPPAIKIVKKLQQNADSDMEFEGLIPEVTDNDIKLLSIEPEQNQLFDERQSLDYWKPDDLPIEEVSDSSENSSSLVTNLSMEKMRTFDKDVDTTDSSDDEYIPIERHKEHLQSTVEVAEQATTWSSSAYNVLWNLTGAVSNMMYTKTDDNKRKRVASADSSDGFEIVDKHDLM</sequence>
<keyword evidence="1" id="KW-0812">Transmembrane</keyword>
<protein>
    <submittedName>
        <fullName evidence="2">Uncharacterized protein</fullName>
    </submittedName>
</protein>
<feature type="transmembrane region" description="Helical" evidence="1">
    <location>
        <begin position="139"/>
        <end position="156"/>
    </location>
</feature>
<reference evidence="2" key="1">
    <citation type="submission" date="2021-12" db="EMBL/GenBank/DDBJ databases">
        <authorList>
            <person name="King R."/>
        </authorList>
    </citation>
    <scope>NUCLEOTIDE SEQUENCE</scope>
</reference>
<feature type="transmembrane region" description="Helical" evidence="1">
    <location>
        <begin position="71"/>
        <end position="92"/>
    </location>
</feature>
<feature type="transmembrane region" description="Helical" evidence="1">
    <location>
        <begin position="47"/>
        <end position="65"/>
    </location>
</feature>
<dbReference type="Proteomes" id="UP001153714">
    <property type="component" value="Chromosome 11"/>
</dbReference>
<organism evidence="2 3">
    <name type="scientific">Diatraea saccharalis</name>
    <name type="common">sugarcane borer</name>
    <dbReference type="NCBI Taxonomy" id="40085"/>
    <lineage>
        <taxon>Eukaryota</taxon>
        <taxon>Metazoa</taxon>
        <taxon>Ecdysozoa</taxon>
        <taxon>Arthropoda</taxon>
        <taxon>Hexapoda</taxon>
        <taxon>Insecta</taxon>
        <taxon>Pterygota</taxon>
        <taxon>Neoptera</taxon>
        <taxon>Endopterygota</taxon>
        <taxon>Lepidoptera</taxon>
        <taxon>Glossata</taxon>
        <taxon>Ditrysia</taxon>
        <taxon>Pyraloidea</taxon>
        <taxon>Crambidae</taxon>
        <taxon>Crambinae</taxon>
        <taxon>Diatraea</taxon>
    </lineage>
</organism>
<reference evidence="2" key="2">
    <citation type="submission" date="2022-10" db="EMBL/GenBank/DDBJ databases">
        <authorList>
            <consortium name="ENA_rothamsted_submissions"/>
            <consortium name="culmorum"/>
            <person name="King R."/>
        </authorList>
    </citation>
    <scope>NUCLEOTIDE SEQUENCE</scope>
</reference>
<keyword evidence="1" id="KW-0472">Membrane</keyword>
<name>A0A9N9QUR8_9NEOP</name>
<keyword evidence="1" id="KW-1133">Transmembrane helix</keyword>
<proteinExistence type="predicted"/>
<dbReference type="OrthoDB" id="7476315at2759"/>
<dbReference type="EMBL" id="OU893342">
    <property type="protein sequence ID" value="CAG9783727.1"/>
    <property type="molecule type" value="Genomic_DNA"/>
</dbReference>
<evidence type="ECO:0000313" key="2">
    <source>
        <dbReference type="EMBL" id="CAG9783727.1"/>
    </source>
</evidence>